<dbReference type="Gene3D" id="3.40.50.720">
    <property type="entry name" value="NAD(P)-binding Rossmann-like Domain"/>
    <property type="match status" value="1"/>
</dbReference>
<sequence>MHALVLGAGGSARAVVYGLAQAGVQRITVANRSVERARQLLADLRPYLGAISCAAVSLPEGLAEVADAPLIVNCTSLGMTPHSDTTPWPRELALRPEQTVYDLVYNPPDTLLLQHARQQGARAIGGLGMLIWQGALAFERWTGRSAPVEVMRAAAEEQMRTRKSQPPPPKATQEVHVRLATPADADAISRLHAMLQSYHAEALPAFFK</sequence>
<feature type="domain" description="SDH C-terminal" evidence="2">
    <location>
        <begin position="126"/>
        <end position="156"/>
    </location>
</feature>
<dbReference type="Proteomes" id="UP000230790">
    <property type="component" value="Unassembled WGS sequence"/>
</dbReference>
<dbReference type="Pfam" id="PF18317">
    <property type="entry name" value="SDH_C"/>
    <property type="match status" value="1"/>
</dbReference>
<dbReference type="EMBL" id="PGTN01000508">
    <property type="protein sequence ID" value="PJF46057.1"/>
    <property type="molecule type" value="Genomic_DNA"/>
</dbReference>
<dbReference type="InterPro" id="IPR041121">
    <property type="entry name" value="SDH_C"/>
</dbReference>
<dbReference type="GO" id="GO:0019632">
    <property type="term" value="P:shikimate metabolic process"/>
    <property type="evidence" value="ECO:0007669"/>
    <property type="project" value="TreeGrafter"/>
</dbReference>
<dbReference type="PANTHER" id="PTHR21089">
    <property type="entry name" value="SHIKIMATE DEHYDROGENASE"/>
    <property type="match status" value="1"/>
</dbReference>
<evidence type="ECO:0000259" key="2">
    <source>
        <dbReference type="Pfam" id="PF18317"/>
    </source>
</evidence>
<dbReference type="InterPro" id="IPR006151">
    <property type="entry name" value="Shikm_DH/Glu-tRNA_Rdtase"/>
</dbReference>
<evidence type="ECO:0000313" key="3">
    <source>
        <dbReference type="EMBL" id="PJF46057.1"/>
    </source>
</evidence>
<dbReference type="GO" id="GO:0009423">
    <property type="term" value="P:chorismate biosynthetic process"/>
    <property type="evidence" value="ECO:0007669"/>
    <property type="project" value="TreeGrafter"/>
</dbReference>
<dbReference type="InterPro" id="IPR022893">
    <property type="entry name" value="Shikimate_DH_fam"/>
</dbReference>
<evidence type="ECO:0000313" key="4">
    <source>
        <dbReference type="Proteomes" id="UP000230790"/>
    </source>
</evidence>
<dbReference type="GO" id="GO:0004764">
    <property type="term" value="F:shikimate 3-dehydrogenase (NADP+) activity"/>
    <property type="evidence" value="ECO:0007669"/>
    <property type="project" value="InterPro"/>
</dbReference>
<feature type="non-terminal residue" evidence="3">
    <location>
        <position position="208"/>
    </location>
</feature>
<dbReference type="Pfam" id="PF01488">
    <property type="entry name" value="Shikimate_DH"/>
    <property type="match status" value="1"/>
</dbReference>
<dbReference type="PANTHER" id="PTHR21089:SF1">
    <property type="entry name" value="BIFUNCTIONAL 3-DEHYDROQUINATE DEHYDRATASE_SHIKIMATE DEHYDROGENASE, CHLOROPLASTIC"/>
    <property type="match status" value="1"/>
</dbReference>
<evidence type="ECO:0008006" key="5">
    <source>
        <dbReference type="Google" id="ProtNLM"/>
    </source>
</evidence>
<feature type="domain" description="Quinate/shikimate 5-dehydrogenase/glutamyl-tRNA reductase" evidence="1">
    <location>
        <begin position="2"/>
        <end position="47"/>
    </location>
</feature>
<dbReference type="InterPro" id="IPR036291">
    <property type="entry name" value="NAD(P)-bd_dom_sf"/>
</dbReference>
<dbReference type="AlphaFoldDB" id="A0A2M8Q8C1"/>
<dbReference type="SUPFAM" id="SSF51735">
    <property type="entry name" value="NAD(P)-binding Rossmann-fold domains"/>
    <property type="match status" value="1"/>
</dbReference>
<evidence type="ECO:0000259" key="1">
    <source>
        <dbReference type="Pfam" id="PF01488"/>
    </source>
</evidence>
<name>A0A2M8Q8C1_9CHLR</name>
<reference evidence="3 4" key="1">
    <citation type="submission" date="2017-11" db="EMBL/GenBank/DDBJ databases">
        <title>Evolution of Phototrophy in the Chloroflexi Phylum Driven by Horizontal Gene Transfer.</title>
        <authorList>
            <person name="Ward L.M."/>
            <person name="Hemp J."/>
            <person name="Shih P.M."/>
            <person name="Mcglynn S.E."/>
            <person name="Fischer W."/>
        </authorList>
    </citation>
    <scope>NUCLEOTIDE SEQUENCE [LARGE SCALE GENOMIC DNA]</scope>
    <source>
        <strain evidence="3">JP3_7</strain>
    </source>
</reference>
<protein>
    <recommendedName>
        <fullName evidence="5">Shikimate dehydrogenase</fullName>
    </recommendedName>
</protein>
<gene>
    <name evidence="3" type="ORF">CUN48_15740</name>
</gene>
<proteinExistence type="predicted"/>
<accession>A0A2M8Q8C1</accession>
<organism evidence="3 4">
    <name type="scientific">Candidatus Thermofonsia Clade 3 bacterium</name>
    <dbReference type="NCBI Taxonomy" id="2364212"/>
    <lineage>
        <taxon>Bacteria</taxon>
        <taxon>Bacillati</taxon>
        <taxon>Chloroflexota</taxon>
        <taxon>Candidatus Thermofontia</taxon>
        <taxon>Candidatus Thermofonsia Clade 3</taxon>
    </lineage>
</organism>
<dbReference type="CDD" id="cd01065">
    <property type="entry name" value="NAD_bind_Shikimate_DH"/>
    <property type="match status" value="1"/>
</dbReference>
<comment type="caution">
    <text evidence="3">The sequence shown here is derived from an EMBL/GenBank/DDBJ whole genome shotgun (WGS) entry which is preliminary data.</text>
</comment>